<dbReference type="EMBL" id="HACA01018575">
    <property type="protein sequence ID" value="CDW35936.1"/>
    <property type="molecule type" value="Transcribed_RNA"/>
</dbReference>
<evidence type="ECO:0000313" key="2">
    <source>
        <dbReference type="EMBL" id="CDW35936.1"/>
    </source>
</evidence>
<dbReference type="InterPro" id="IPR029526">
    <property type="entry name" value="PGBD"/>
</dbReference>
<organism evidence="2">
    <name type="scientific">Lepeophtheirus salmonis</name>
    <name type="common">Salmon louse</name>
    <name type="synonym">Caligus salmonis</name>
    <dbReference type="NCBI Taxonomy" id="72036"/>
    <lineage>
        <taxon>Eukaryota</taxon>
        <taxon>Metazoa</taxon>
        <taxon>Ecdysozoa</taxon>
        <taxon>Arthropoda</taxon>
        <taxon>Crustacea</taxon>
        <taxon>Multicrustacea</taxon>
        <taxon>Hexanauplia</taxon>
        <taxon>Copepoda</taxon>
        <taxon>Siphonostomatoida</taxon>
        <taxon>Caligidae</taxon>
        <taxon>Lepeophtheirus</taxon>
    </lineage>
</organism>
<accession>A0A0K2UE45</accession>
<proteinExistence type="predicted"/>
<feature type="non-terminal residue" evidence="2">
    <location>
        <position position="76"/>
    </location>
</feature>
<feature type="domain" description="PiggyBac transposable element-derived protein" evidence="1">
    <location>
        <begin position="1"/>
        <end position="66"/>
    </location>
</feature>
<evidence type="ECO:0000259" key="1">
    <source>
        <dbReference type="Pfam" id="PF13843"/>
    </source>
</evidence>
<name>A0A0K2UE45_LEPSM</name>
<sequence length="76" mass="9167">MTVNRFQIIMSYIYFTDNCSMDHKNNDRFTLINSFLDSIKAIFSSEIDTVKFQLFDEMMIPFKGHRYIKLKMILKK</sequence>
<protein>
    <submittedName>
        <fullName evidence="2">PiggyBac transposable elementderived protein 2like [Oreochromis niloticus]</fullName>
    </submittedName>
</protein>
<dbReference type="Pfam" id="PF13843">
    <property type="entry name" value="DDE_Tnp_1_7"/>
    <property type="match status" value="1"/>
</dbReference>
<dbReference type="AlphaFoldDB" id="A0A0K2UE45"/>
<reference evidence="2" key="1">
    <citation type="submission" date="2014-05" db="EMBL/GenBank/DDBJ databases">
        <authorList>
            <person name="Chronopoulou M."/>
        </authorList>
    </citation>
    <scope>NUCLEOTIDE SEQUENCE</scope>
    <source>
        <tissue evidence="2">Whole organism</tissue>
    </source>
</reference>